<dbReference type="EMBL" id="MU001687">
    <property type="protein sequence ID" value="KAF2455225.1"/>
    <property type="molecule type" value="Genomic_DNA"/>
</dbReference>
<dbReference type="AlphaFoldDB" id="A0A6A6NTX8"/>
<evidence type="ECO:0000313" key="2">
    <source>
        <dbReference type="Proteomes" id="UP000799766"/>
    </source>
</evidence>
<organism evidence="1 2">
    <name type="scientific">Lineolata rhizophorae</name>
    <dbReference type="NCBI Taxonomy" id="578093"/>
    <lineage>
        <taxon>Eukaryota</taxon>
        <taxon>Fungi</taxon>
        <taxon>Dikarya</taxon>
        <taxon>Ascomycota</taxon>
        <taxon>Pezizomycotina</taxon>
        <taxon>Dothideomycetes</taxon>
        <taxon>Dothideomycetes incertae sedis</taxon>
        <taxon>Lineolatales</taxon>
        <taxon>Lineolataceae</taxon>
        <taxon>Lineolata</taxon>
    </lineage>
</organism>
<proteinExistence type="predicted"/>
<keyword evidence="2" id="KW-1185">Reference proteome</keyword>
<name>A0A6A6NTX8_9PEZI</name>
<reference evidence="1" key="1">
    <citation type="journal article" date="2020" name="Stud. Mycol.">
        <title>101 Dothideomycetes genomes: a test case for predicting lifestyles and emergence of pathogens.</title>
        <authorList>
            <person name="Haridas S."/>
            <person name="Albert R."/>
            <person name="Binder M."/>
            <person name="Bloem J."/>
            <person name="Labutti K."/>
            <person name="Salamov A."/>
            <person name="Andreopoulos B."/>
            <person name="Baker S."/>
            <person name="Barry K."/>
            <person name="Bills G."/>
            <person name="Bluhm B."/>
            <person name="Cannon C."/>
            <person name="Castanera R."/>
            <person name="Culley D."/>
            <person name="Daum C."/>
            <person name="Ezra D."/>
            <person name="Gonzalez J."/>
            <person name="Henrissat B."/>
            <person name="Kuo A."/>
            <person name="Liang C."/>
            <person name="Lipzen A."/>
            <person name="Lutzoni F."/>
            <person name="Magnuson J."/>
            <person name="Mondo S."/>
            <person name="Nolan M."/>
            <person name="Ohm R."/>
            <person name="Pangilinan J."/>
            <person name="Park H.-J."/>
            <person name="Ramirez L."/>
            <person name="Alfaro M."/>
            <person name="Sun H."/>
            <person name="Tritt A."/>
            <person name="Yoshinaga Y."/>
            <person name="Zwiers L.-H."/>
            <person name="Turgeon B."/>
            <person name="Goodwin S."/>
            <person name="Spatafora J."/>
            <person name="Crous P."/>
            <person name="Grigoriev I."/>
        </authorList>
    </citation>
    <scope>NUCLEOTIDE SEQUENCE</scope>
    <source>
        <strain evidence="1">ATCC 16933</strain>
    </source>
</reference>
<gene>
    <name evidence="1" type="ORF">BDY21DRAFT_71556</name>
</gene>
<accession>A0A6A6NTX8</accession>
<sequence length="178" mass="20255">MRWEGARARVARSDVVVRKRRRASAFWRDRLETTAPHCLHREDGVLGSSIQRDGFSADGRLHESSSSVGFRAEFLPRRLAKFRTGNLPEALPENRTSVDAELNVREQRSVVFSGPELDAGGFFEPRVTLVVAIHHARMYDRSSWRMRGLFGPPFPPSHKIGLGYRRDIGERGAEMKQK</sequence>
<dbReference type="Proteomes" id="UP000799766">
    <property type="component" value="Unassembled WGS sequence"/>
</dbReference>
<protein>
    <submittedName>
        <fullName evidence="1">Uncharacterized protein</fullName>
    </submittedName>
</protein>
<evidence type="ECO:0000313" key="1">
    <source>
        <dbReference type="EMBL" id="KAF2455225.1"/>
    </source>
</evidence>